<dbReference type="InterPro" id="IPR011006">
    <property type="entry name" value="CheY-like_superfamily"/>
</dbReference>
<dbReference type="Pfam" id="PF03861">
    <property type="entry name" value="ANTAR"/>
    <property type="match status" value="1"/>
</dbReference>
<evidence type="ECO:0000259" key="2">
    <source>
        <dbReference type="PROSITE" id="PS50921"/>
    </source>
</evidence>
<gene>
    <name evidence="3" type="primary">nasR</name>
    <name evidence="3" type="ORF">BN1086_01332</name>
</gene>
<protein>
    <submittedName>
        <fullName evidence="3">Nitrate-and nitrite-responsive positive regulator</fullName>
    </submittedName>
</protein>
<dbReference type="GO" id="GO:0003723">
    <property type="term" value="F:RNA binding"/>
    <property type="evidence" value="ECO:0007669"/>
    <property type="project" value="InterPro"/>
</dbReference>
<dbReference type="PATRIC" id="fig|545.12.peg.1334"/>
<dbReference type="RefSeq" id="WP_081353188.1">
    <property type="nucleotide sequence ID" value="NZ_AP025640.1"/>
</dbReference>
<accession>A0A078LH39</accession>
<organism evidence="3">
    <name type="scientific">Citrobacter koseri</name>
    <name type="common">Citrobacter diversus</name>
    <dbReference type="NCBI Taxonomy" id="545"/>
    <lineage>
        <taxon>Bacteria</taxon>
        <taxon>Pseudomonadati</taxon>
        <taxon>Pseudomonadota</taxon>
        <taxon>Gammaproteobacteria</taxon>
        <taxon>Enterobacterales</taxon>
        <taxon>Enterobacteriaceae</taxon>
        <taxon>Citrobacter</taxon>
    </lineage>
</organism>
<dbReference type="InterPro" id="IPR005561">
    <property type="entry name" value="ANTAR"/>
</dbReference>
<feature type="domain" description="NIT" evidence="1">
    <location>
        <begin position="37"/>
        <end position="284"/>
    </location>
</feature>
<feature type="domain" description="ANTAR" evidence="2">
    <location>
        <begin position="325"/>
        <end position="386"/>
    </location>
</feature>
<reference evidence="3" key="1">
    <citation type="submission" date="2014-06" db="EMBL/GenBank/DDBJ databases">
        <authorList>
            <person name="Urmite Genomes Urmite Genomes"/>
        </authorList>
    </citation>
    <scope>NUCLEOTIDE SEQUENCE</scope>
</reference>
<dbReference type="PROSITE" id="PS50906">
    <property type="entry name" value="NIT"/>
    <property type="match status" value="1"/>
</dbReference>
<dbReference type="EMBL" id="LK931336">
    <property type="protein sequence ID" value="CDZ83223.1"/>
    <property type="molecule type" value="Genomic_DNA"/>
</dbReference>
<dbReference type="AlphaFoldDB" id="A0A078LH39"/>
<dbReference type="InterPro" id="IPR013587">
    <property type="entry name" value="Nitrate/nitrite_sensing"/>
</dbReference>
<evidence type="ECO:0000259" key="1">
    <source>
        <dbReference type="PROSITE" id="PS50906"/>
    </source>
</evidence>
<dbReference type="InterPro" id="IPR010910">
    <property type="entry name" value="Nitrate/nitrite_sensing_bac"/>
</dbReference>
<dbReference type="InterPro" id="IPR036388">
    <property type="entry name" value="WH-like_DNA-bd_sf"/>
</dbReference>
<proteinExistence type="predicted"/>
<dbReference type="SMART" id="SM01012">
    <property type="entry name" value="ANTAR"/>
    <property type="match status" value="1"/>
</dbReference>
<evidence type="ECO:0000313" key="3">
    <source>
        <dbReference type="EMBL" id="CDZ83223.1"/>
    </source>
</evidence>
<sequence>MMTNMESRPGATQWFHYARQLENTQLRQLAQSGKLVSRISHLVHMLQCERGASNIWLCSAGQLYGPEIRASRALVDEEHARLQSLLQEMRPMANSALCHRIAGAVWCLEQLPQLREAVSGRHSDAPQAMDQYSRTLRHLLSIVPQLNDNIDHPHIAGGMVALYSFMQGKELVGQERALGAIGFTQGAFSHEMRQELVDRIDGQQLCFDTFISLASPAVVHAFRQQCEAEAAIEQWRRLACTRQPAPDKGESALRWFTLQTQRLEQLRSIEEMLIAELMSAVERRLAQDETTLPLASWLDDATDDTFSLRRDKQLLLVVRQQARELEQLSGQLASLQDALEERKVIDKAKYVLMHHQNLSEEQAWQSLRKMAMDKNQRMVDIARALLTVKSLWQVTTKG</sequence>
<dbReference type="Pfam" id="PF08376">
    <property type="entry name" value="NIT"/>
    <property type="match status" value="1"/>
</dbReference>
<dbReference type="PROSITE" id="PS50921">
    <property type="entry name" value="ANTAR"/>
    <property type="match status" value="1"/>
</dbReference>
<dbReference type="Gene3D" id="1.10.10.10">
    <property type="entry name" value="Winged helix-like DNA-binding domain superfamily/Winged helix DNA-binding domain"/>
    <property type="match status" value="1"/>
</dbReference>
<name>A0A078LH39_CITKO</name>
<dbReference type="SUPFAM" id="SSF52172">
    <property type="entry name" value="CheY-like"/>
    <property type="match status" value="1"/>
</dbReference>